<evidence type="ECO:0000256" key="2">
    <source>
        <dbReference type="ARBA" id="ARBA00023136"/>
    </source>
</evidence>
<reference evidence="7" key="2">
    <citation type="journal article" date="2020" name="Microorganisms">
        <title>Osmotic Adaptation and Compatible Solute Biosynthesis of Phototrophic Bacteria as Revealed from Genome Analyses.</title>
        <authorList>
            <person name="Imhoff J.F."/>
            <person name="Rahn T."/>
            <person name="Kunzel S."/>
            <person name="Keller A."/>
            <person name="Neulinger S.C."/>
        </authorList>
    </citation>
    <scope>NUCLEOTIDE SEQUENCE</scope>
    <source>
        <strain evidence="7">DSM 4395</strain>
    </source>
</reference>
<keyword evidence="8" id="KW-1185">Reference proteome</keyword>
<dbReference type="PANTHER" id="PTHR30329:SF21">
    <property type="entry name" value="LIPOPROTEIN YIAD-RELATED"/>
    <property type="match status" value="1"/>
</dbReference>
<evidence type="ECO:0000313" key="7">
    <source>
        <dbReference type="EMBL" id="MBK5930239.1"/>
    </source>
</evidence>
<feature type="chain" id="PRO_5042598738" description="OmpA-like domain-containing protein" evidence="5">
    <location>
        <begin position="31"/>
        <end position="199"/>
    </location>
</feature>
<evidence type="ECO:0000256" key="1">
    <source>
        <dbReference type="ARBA" id="ARBA00004442"/>
    </source>
</evidence>
<dbReference type="GO" id="GO:0009279">
    <property type="term" value="C:cell outer membrane"/>
    <property type="evidence" value="ECO:0007669"/>
    <property type="project" value="UniProtKB-SubCell"/>
</dbReference>
<proteinExistence type="predicted"/>
<keyword evidence="2 4" id="KW-0472">Membrane</keyword>
<dbReference type="AlphaFoldDB" id="A0AAJ0XET4"/>
<dbReference type="Gene3D" id="3.30.1330.60">
    <property type="entry name" value="OmpA-like domain"/>
    <property type="match status" value="1"/>
</dbReference>
<dbReference type="SUPFAM" id="SSF103088">
    <property type="entry name" value="OmpA-like"/>
    <property type="match status" value="1"/>
</dbReference>
<evidence type="ECO:0000256" key="4">
    <source>
        <dbReference type="PROSITE-ProRule" id="PRU00473"/>
    </source>
</evidence>
<dbReference type="InterPro" id="IPR006664">
    <property type="entry name" value="OMP_bac"/>
</dbReference>
<evidence type="ECO:0000256" key="3">
    <source>
        <dbReference type="ARBA" id="ARBA00023237"/>
    </source>
</evidence>
<sequence>MDLHRSPIAVKPSPVALIAACVACATLLFAAETIAGFYDGSAAPDADHAPSTSFWGPEPSYGNCWEDPSRKRLPECGAVRVPEQLTVKLLFEFDEYIVPDTVVNRWVIATLDSYIDKVTRSPAREYITIIGHTDAKGADDYNMALGMRRAKAVHDYFIAQGYPASLLAPPESRGERELLPQYSPLSVEQRRVVINKVDR</sequence>
<evidence type="ECO:0000256" key="5">
    <source>
        <dbReference type="SAM" id="SignalP"/>
    </source>
</evidence>
<dbReference type="Pfam" id="PF00691">
    <property type="entry name" value="OmpA"/>
    <property type="match status" value="1"/>
</dbReference>
<keyword evidence="3" id="KW-0998">Cell outer membrane</keyword>
<dbReference type="PRINTS" id="PR01021">
    <property type="entry name" value="OMPADOMAIN"/>
</dbReference>
<comment type="subcellular location">
    <subcellularLocation>
        <location evidence="1">Cell outer membrane</location>
    </subcellularLocation>
</comment>
<dbReference type="InterPro" id="IPR050330">
    <property type="entry name" value="Bact_OuterMem_StrucFunc"/>
</dbReference>
<comment type="caution">
    <text evidence="7">The sequence shown here is derived from an EMBL/GenBank/DDBJ whole genome shotgun (WGS) entry which is preliminary data.</text>
</comment>
<feature type="signal peptide" evidence="5">
    <location>
        <begin position="1"/>
        <end position="30"/>
    </location>
</feature>
<protein>
    <recommendedName>
        <fullName evidence="6">OmpA-like domain-containing protein</fullName>
    </recommendedName>
</protein>
<keyword evidence="5" id="KW-0732">Signal</keyword>
<dbReference type="InterPro" id="IPR006665">
    <property type="entry name" value="OmpA-like"/>
</dbReference>
<name>A0AAJ0XET4_HALSE</name>
<dbReference type="Proteomes" id="UP001296967">
    <property type="component" value="Unassembled WGS sequence"/>
</dbReference>
<accession>A0AAJ0XET4</accession>
<feature type="domain" description="OmpA-like" evidence="6">
    <location>
        <begin position="78"/>
        <end position="199"/>
    </location>
</feature>
<evidence type="ECO:0000259" key="6">
    <source>
        <dbReference type="PROSITE" id="PS51123"/>
    </source>
</evidence>
<organism evidence="7 8">
    <name type="scientific">Halochromatium salexigens</name>
    <name type="common">Chromatium salexigens</name>
    <dbReference type="NCBI Taxonomy" id="49447"/>
    <lineage>
        <taxon>Bacteria</taxon>
        <taxon>Pseudomonadati</taxon>
        <taxon>Pseudomonadota</taxon>
        <taxon>Gammaproteobacteria</taxon>
        <taxon>Chromatiales</taxon>
        <taxon>Chromatiaceae</taxon>
        <taxon>Halochromatium</taxon>
    </lineage>
</organism>
<evidence type="ECO:0000313" key="8">
    <source>
        <dbReference type="Proteomes" id="UP001296967"/>
    </source>
</evidence>
<dbReference type="CDD" id="cd07185">
    <property type="entry name" value="OmpA_C-like"/>
    <property type="match status" value="1"/>
</dbReference>
<reference evidence="7" key="1">
    <citation type="submission" date="2017-05" db="EMBL/GenBank/DDBJ databases">
        <authorList>
            <person name="Imhoff J.F."/>
            <person name="Rahn T."/>
            <person name="Kuenzel S."/>
            <person name="Neulinger S.C."/>
        </authorList>
    </citation>
    <scope>NUCLEOTIDE SEQUENCE</scope>
    <source>
        <strain evidence="7">DSM 4395</strain>
    </source>
</reference>
<dbReference type="PROSITE" id="PS51123">
    <property type="entry name" value="OMPA_2"/>
    <property type="match status" value="1"/>
</dbReference>
<dbReference type="EMBL" id="NHSF01000046">
    <property type="protein sequence ID" value="MBK5930239.1"/>
    <property type="molecule type" value="Genomic_DNA"/>
</dbReference>
<dbReference type="PANTHER" id="PTHR30329">
    <property type="entry name" value="STATOR ELEMENT OF FLAGELLAR MOTOR COMPLEX"/>
    <property type="match status" value="1"/>
</dbReference>
<dbReference type="InterPro" id="IPR036737">
    <property type="entry name" value="OmpA-like_sf"/>
</dbReference>
<gene>
    <name evidence="7" type="ORF">CCR82_06805</name>
</gene>